<comment type="caution">
    <text evidence="2">The sequence shown here is derived from an EMBL/GenBank/DDBJ whole genome shotgun (WGS) entry which is preliminary data.</text>
</comment>
<dbReference type="EMBL" id="PGCI01000060">
    <property type="protein sequence ID" value="PLW44161.1"/>
    <property type="molecule type" value="Genomic_DNA"/>
</dbReference>
<reference evidence="4 5" key="1">
    <citation type="submission" date="2017-11" db="EMBL/GenBank/DDBJ databases">
        <title>De novo assembly and phasing of dikaryotic genomes from two isolates of Puccinia coronata f. sp. avenae, the causal agent of oat crown rust.</title>
        <authorList>
            <person name="Miller M.E."/>
            <person name="Zhang Y."/>
            <person name="Omidvar V."/>
            <person name="Sperschneider J."/>
            <person name="Schwessinger B."/>
            <person name="Raley C."/>
            <person name="Palmer J.M."/>
            <person name="Garnica D."/>
            <person name="Upadhyaya N."/>
            <person name="Rathjen J."/>
            <person name="Taylor J.M."/>
            <person name="Park R.F."/>
            <person name="Dodds P.N."/>
            <person name="Hirsch C.D."/>
            <person name="Kianian S.F."/>
            <person name="Figueroa M."/>
        </authorList>
    </citation>
    <scope>NUCLEOTIDE SEQUENCE [LARGE SCALE GENOMIC DNA]</scope>
    <source>
        <strain evidence="2">12NC29</strain>
        <strain evidence="3">12SD80</strain>
    </source>
</reference>
<proteinExistence type="predicted"/>
<keyword evidence="4" id="KW-1185">Reference proteome</keyword>
<dbReference type="AlphaFoldDB" id="A0A2N5USF9"/>
<feature type="region of interest" description="Disordered" evidence="1">
    <location>
        <begin position="1"/>
        <end position="45"/>
    </location>
</feature>
<feature type="compositionally biased region" description="Low complexity" evidence="1">
    <location>
        <begin position="28"/>
        <end position="45"/>
    </location>
</feature>
<sequence length="95" mass="10579">MPKNSGESSSGPTAEDYYSMTDREAHASSGPQSHHLTSSSSHQPTYSSAWNFERLFNHPHPALHQKLPSTPSLTPHHSAQAQSRISMVYRHLNRS</sequence>
<dbReference type="Proteomes" id="UP000235388">
    <property type="component" value="Unassembled WGS sequence"/>
</dbReference>
<evidence type="ECO:0000313" key="3">
    <source>
        <dbReference type="EMBL" id="PLW44161.1"/>
    </source>
</evidence>
<evidence type="ECO:0000313" key="2">
    <source>
        <dbReference type="EMBL" id="PLW40698.1"/>
    </source>
</evidence>
<dbReference type="EMBL" id="PGCJ01000178">
    <property type="protein sequence ID" value="PLW40698.1"/>
    <property type="molecule type" value="Genomic_DNA"/>
</dbReference>
<dbReference type="OrthoDB" id="2507461at2759"/>
<accession>A0A2N5USF9</accession>
<dbReference type="Proteomes" id="UP000235392">
    <property type="component" value="Unassembled WGS sequence"/>
</dbReference>
<evidence type="ECO:0000313" key="4">
    <source>
        <dbReference type="Proteomes" id="UP000235388"/>
    </source>
</evidence>
<evidence type="ECO:0000256" key="1">
    <source>
        <dbReference type="SAM" id="MobiDB-lite"/>
    </source>
</evidence>
<gene>
    <name evidence="2" type="ORF">PCANC_14473</name>
    <name evidence="3" type="ORF">PCASD_09571</name>
</gene>
<protein>
    <submittedName>
        <fullName evidence="2">Uncharacterized protein</fullName>
    </submittedName>
</protein>
<organism evidence="2 4">
    <name type="scientific">Puccinia coronata f. sp. avenae</name>
    <dbReference type="NCBI Taxonomy" id="200324"/>
    <lineage>
        <taxon>Eukaryota</taxon>
        <taxon>Fungi</taxon>
        <taxon>Dikarya</taxon>
        <taxon>Basidiomycota</taxon>
        <taxon>Pucciniomycotina</taxon>
        <taxon>Pucciniomycetes</taxon>
        <taxon>Pucciniales</taxon>
        <taxon>Pucciniaceae</taxon>
        <taxon>Puccinia</taxon>
    </lineage>
</organism>
<feature type="region of interest" description="Disordered" evidence="1">
    <location>
        <begin position="61"/>
        <end position="95"/>
    </location>
</feature>
<evidence type="ECO:0000313" key="5">
    <source>
        <dbReference type="Proteomes" id="UP000235392"/>
    </source>
</evidence>
<feature type="compositionally biased region" description="Polar residues" evidence="1">
    <location>
        <begin position="1"/>
        <end position="12"/>
    </location>
</feature>
<feature type="compositionally biased region" description="Polar residues" evidence="1">
    <location>
        <begin position="67"/>
        <end position="85"/>
    </location>
</feature>
<name>A0A2N5USF9_9BASI</name>